<evidence type="ECO:0000313" key="3">
    <source>
        <dbReference type="EMBL" id="EMA42999.1"/>
    </source>
</evidence>
<accession>M0MEC0</accession>
<dbReference type="InterPro" id="IPR050266">
    <property type="entry name" value="AB_hydrolase_sf"/>
</dbReference>
<reference evidence="3 4" key="1">
    <citation type="journal article" date="2014" name="PLoS Genet.">
        <title>Phylogenetically driven sequencing of extremely halophilic archaea reveals strategies for static and dynamic osmo-response.</title>
        <authorList>
            <person name="Becker E.A."/>
            <person name="Seitzer P.M."/>
            <person name="Tritt A."/>
            <person name="Larsen D."/>
            <person name="Krusor M."/>
            <person name="Yao A.I."/>
            <person name="Wu D."/>
            <person name="Madern D."/>
            <person name="Eisen J.A."/>
            <person name="Darling A.E."/>
            <person name="Facciotti M.T."/>
        </authorList>
    </citation>
    <scope>NUCLEOTIDE SEQUENCE [LARGE SCALE GENOMIC DNA]</scope>
    <source>
        <strain evidence="3 4">DSM 1307</strain>
    </source>
</reference>
<organism evidence="3 4">
    <name type="scientific">Halococcus morrhuae DSM 1307</name>
    <dbReference type="NCBI Taxonomy" id="931277"/>
    <lineage>
        <taxon>Archaea</taxon>
        <taxon>Methanobacteriati</taxon>
        <taxon>Methanobacteriota</taxon>
        <taxon>Stenosarchaea group</taxon>
        <taxon>Halobacteria</taxon>
        <taxon>Halobacteriales</taxon>
        <taxon>Halococcaceae</taxon>
        <taxon>Halococcus</taxon>
    </lineage>
</organism>
<name>M0MEC0_HALMO</name>
<proteinExistence type="predicted"/>
<keyword evidence="4" id="KW-1185">Reference proteome</keyword>
<dbReference type="STRING" id="931277.C448_10182"/>
<comment type="caution">
    <text evidence="3">The sequence shown here is derived from an EMBL/GenBank/DDBJ whole genome shotgun (WGS) entry which is preliminary data.</text>
</comment>
<evidence type="ECO:0000259" key="2">
    <source>
        <dbReference type="Pfam" id="PF12697"/>
    </source>
</evidence>
<gene>
    <name evidence="3" type="ORF">C448_10182</name>
</gene>
<dbReference type="PANTHER" id="PTHR43798">
    <property type="entry name" value="MONOACYLGLYCEROL LIPASE"/>
    <property type="match status" value="1"/>
</dbReference>
<keyword evidence="1 3" id="KW-0378">Hydrolase</keyword>
<dbReference type="SUPFAM" id="SSF53474">
    <property type="entry name" value="alpha/beta-Hydrolases"/>
    <property type="match status" value="1"/>
</dbReference>
<dbReference type="eggNOG" id="arCOG01648">
    <property type="taxonomic scope" value="Archaea"/>
</dbReference>
<dbReference type="Pfam" id="PF12697">
    <property type="entry name" value="Abhydrolase_6"/>
    <property type="match status" value="1"/>
</dbReference>
<dbReference type="EMBL" id="AOMC01000123">
    <property type="protein sequence ID" value="EMA42999.1"/>
    <property type="molecule type" value="Genomic_DNA"/>
</dbReference>
<dbReference type="InterPro" id="IPR000639">
    <property type="entry name" value="Epox_hydrolase-like"/>
</dbReference>
<dbReference type="Gene3D" id="3.40.50.1820">
    <property type="entry name" value="alpha/beta hydrolase"/>
    <property type="match status" value="1"/>
</dbReference>
<evidence type="ECO:0000256" key="1">
    <source>
        <dbReference type="ARBA" id="ARBA00022801"/>
    </source>
</evidence>
<dbReference type="PATRIC" id="fig|931277.6.peg.1991"/>
<dbReference type="GO" id="GO:0016787">
    <property type="term" value="F:hydrolase activity"/>
    <property type="evidence" value="ECO:0007669"/>
    <property type="project" value="UniProtKB-KW"/>
</dbReference>
<dbReference type="PRINTS" id="PR00412">
    <property type="entry name" value="EPOXHYDRLASE"/>
</dbReference>
<dbReference type="PANTHER" id="PTHR43798:SF31">
    <property type="entry name" value="AB HYDROLASE SUPERFAMILY PROTEIN YCLE"/>
    <property type="match status" value="1"/>
</dbReference>
<dbReference type="Proteomes" id="UP000011568">
    <property type="component" value="Unassembled WGS sequence"/>
</dbReference>
<protein>
    <submittedName>
        <fullName evidence="3">Alpha/beta hydrolase fold protein</fullName>
    </submittedName>
</protein>
<dbReference type="InterPro" id="IPR000073">
    <property type="entry name" value="AB_hydrolase_1"/>
</dbReference>
<dbReference type="AlphaFoldDB" id="M0MEC0"/>
<dbReference type="InterPro" id="IPR029058">
    <property type="entry name" value="AB_hydrolase_fold"/>
</dbReference>
<dbReference type="GO" id="GO:0016020">
    <property type="term" value="C:membrane"/>
    <property type="evidence" value="ECO:0007669"/>
    <property type="project" value="TreeGrafter"/>
</dbReference>
<dbReference type="PRINTS" id="PR00111">
    <property type="entry name" value="ABHYDROLASE"/>
</dbReference>
<feature type="domain" description="AB hydrolase-1" evidence="2">
    <location>
        <begin position="44"/>
        <end position="282"/>
    </location>
</feature>
<sequence length="290" mass="30901">MPSLVRDVGMNEGLVGVESKRIGIDVGDESVGIRYLAAGEGECVILLHGIGLDAASVSWKHTLPALAEEHRVIAPDFPGHGESDEASEYTMESYCAVLAGLFDALDIEQASLVGVSMGGAVALGHALDHEDQVERLVLADSYGLGRDAVWRPGGAALLNTPGIDGWLGAGLATPGLIASSLAGLTVTPSAEFVADVERAVGPSAASALAAWQRDEFRACGLRTCYLDRLDELAVPTLLIHGREDPIFPIAWAERAAERIPDSEFVPFERCGHWPPREHPEKFDRVVSDFL</sequence>
<evidence type="ECO:0000313" key="4">
    <source>
        <dbReference type="Proteomes" id="UP000011568"/>
    </source>
</evidence>